<feature type="compositionally biased region" description="Basic and acidic residues" evidence="1">
    <location>
        <begin position="320"/>
        <end position="331"/>
    </location>
</feature>
<organism evidence="2 3">
    <name type="scientific">Hyalella azteca</name>
    <name type="common">Amphipod</name>
    <dbReference type="NCBI Taxonomy" id="294128"/>
    <lineage>
        <taxon>Eukaryota</taxon>
        <taxon>Metazoa</taxon>
        <taxon>Ecdysozoa</taxon>
        <taxon>Arthropoda</taxon>
        <taxon>Crustacea</taxon>
        <taxon>Multicrustacea</taxon>
        <taxon>Malacostraca</taxon>
        <taxon>Eumalacostraca</taxon>
        <taxon>Peracarida</taxon>
        <taxon>Amphipoda</taxon>
        <taxon>Senticaudata</taxon>
        <taxon>Talitrida</taxon>
        <taxon>Talitroidea</taxon>
        <taxon>Hyalellidae</taxon>
        <taxon>Hyalella</taxon>
    </lineage>
</organism>
<sequence length="349" mass="39607">DLSSSIGDEKRLQEHLQLPIQRLNDYQLLLRLPETSLGSLEDPRQIELLHIEGEAHPHYPLLLQARTPECRDAWLEGVKEYVVETASVDDLLFDDDIRIVSEDGDEVDERGHAITPAPDDQDLSVDDKDLPLDDKDLPVDDQNLPVDQLVPTVNEDLLPKEDIPIEVEFVPKARRIPIEVEEVEKVEQDHVVPQDQKLARTKGEEESSPLPQRKKAKADLLEQVETFDSIYQEGGQYSTVYSEETVESSSVYRRSSTTFKSQTSIVESTSGFQKSTSTFGSKVDDQVDESYRQVEIVKTTQADNDYQLSGGYQLSVSSDKSSDKSDGKIRDQQQQQQEQQDQVREFFSL</sequence>
<keyword evidence="2" id="KW-1185">Reference proteome</keyword>
<reference evidence="3" key="1">
    <citation type="submission" date="2025-08" db="UniProtKB">
        <authorList>
            <consortium name="RefSeq"/>
        </authorList>
    </citation>
    <scope>IDENTIFICATION</scope>
    <source>
        <tissue evidence="3">Whole organism</tissue>
    </source>
</reference>
<protein>
    <submittedName>
        <fullName evidence="3">Uncharacterized protein LOC108675709</fullName>
    </submittedName>
</protein>
<accession>A0A8B7NZM4</accession>
<feature type="compositionally biased region" description="Basic and acidic residues" evidence="1">
    <location>
        <begin position="125"/>
        <end position="138"/>
    </location>
</feature>
<feature type="region of interest" description="Disordered" evidence="1">
    <location>
        <begin position="104"/>
        <end position="142"/>
    </location>
</feature>
<proteinExistence type="predicted"/>
<feature type="non-terminal residue" evidence="3">
    <location>
        <position position="1"/>
    </location>
</feature>
<feature type="region of interest" description="Disordered" evidence="1">
    <location>
        <begin position="187"/>
        <end position="217"/>
    </location>
</feature>
<evidence type="ECO:0000313" key="3">
    <source>
        <dbReference type="RefSeq" id="XP_018019223.1"/>
    </source>
</evidence>
<evidence type="ECO:0000313" key="2">
    <source>
        <dbReference type="Proteomes" id="UP000694843"/>
    </source>
</evidence>
<dbReference type="OrthoDB" id="6381793at2759"/>
<feature type="compositionally biased region" description="Basic and acidic residues" evidence="1">
    <location>
        <begin position="187"/>
        <end position="205"/>
    </location>
</feature>
<dbReference type="RefSeq" id="XP_018019223.1">
    <property type="nucleotide sequence ID" value="XM_018163734.1"/>
</dbReference>
<name>A0A8B7NZM4_HYAAZ</name>
<dbReference type="Proteomes" id="UP000694843">
    <property type="component" value="Unplaced"/>
</dbReference>
<feature type="region of interest" description="Disordered" evidence="1">
    <location>
        <begin position="308"/>
        <end position="349"/>
    </location>
</feature>
<evidence type="ECO:0000256" key="1">
    <source>
        <dbReference type="SAM" id="MobiDB-lite"/>
    </source>
</evidence>
<dbReference type="KEGG" id="hazt:108675709"/>
<dbReference type="AlphaFoldDB" id="A0A8B7NZM4"/>
<dbReference type="GeneID" id="108675709"/>
<gene>
    <name evidence="3" type="primary">LOC108675709</name>
</gene>